<comment type="caution">
    <text evidence="3">The sequence shown here is derived from an EMBL/GenBank/DDBJ whole genome shotgun (WGS) entry which is preliminary data.</text>
</comment>
<gene>
    <name evidence="3" type="ORF">B2A_06324</name>
</gene>
<dbReference type="Gene3D" id="4.10.860.10">
    <property type="entry name" value="UVR domain"/>
    <property type="match status" value="1"/>
</dbReference>
<reference evidence="3" key="2">
    <citation type="journal article" date="2014" name="ISME J.">
        <title>Microbial stratification in low pH oxic and suboxic macroscopic growths along an acid mine drainage.</title>
        <authorList>
            <person name="Mendez-Garcia C."/>
            <person name="Mesa V."/>
            <person name="Sprenger R.R."/>
            <person name="Richter M."/>
            <person name="Diez M.S."/>
            <person name="Solano J."/>
            <person name="Bargiela R."/>
            <person name="Golyshina O.V."/>
            <person name="Manteca A."/>
            <person name="Ramos J.L."/>
            <person name="Gallego J.R."/>
            <person name="Llorente I."/>
            <person name="Martins Dos Santos V.A."/>
            <person name="Jensen O.N."/>
            <person name="Pelaez A.I."/>
            <person name="Sanchez J."/>
            <person name="Ferrer M."/>
        </authorList>
    </citation>
    <scope>NUCLEOTIDE SEQUENCE</scope>
</reference>
<dbReference type="GO" id="GO:0005524">
    <property type="term" value="F:ATP binding"/>
    <property type="evidence" value="ECO:0007669"/>
    <property type="project" value="InterPro"/>
</dbReference>
<dbReference type="AlphaFoldDB" id="T1A821"/>
<sequence>RITGSMRRAMDETERRRHKQLEYNAVHGITPRGIRKTVADIMEGARGAAPAPRGRRRAIAQGRAEAPAAPESLEPAAIARRIKRLESEMLERAHNLEFETAAQLRDEVARLKRLELGVA</sequence>
<dbReference type="Pfam" id="PF02151">
    <property type="entry name" value="UVR"/>
    <property type="match status" value="1"/>
</dbReference>
<organism evidence="3">
    <name type="scientific">mine drainage metagenome</name>
    <dbReference type="NCBI Taxonomy" id="410659"/>
    <lineage>
        <taxon>unclassified sequences</taxon>
        <taxon>metagenomes</taxon>
        <taxon>ecological metagenomes</taxon>
    </lineage>
</organism>
<feature type="region of interest" description="Disordered" evidence="1">
    <location>
        <begin position="46"/>
        <end position="72"/>
    </location>
</feature>
<dbReference type="GO" id="GO:0016887">
    <property type="term" value="F:ATP hydrolysis activity"/>
    <property type="evidence" value="ECO:0007669"/>
    <property type="project" value="InterPro"/>
</dbReference>
<dbReference type="Pfam" id="PF12344">
    <property type="entry name" value="UvrB"/>
    <property type="match status" value="1"/>
</dbReference>
<feature type="domain" description="UVR" evidence="2">
    <location>
        <begin position="79"/>
        <end position="114"/>
    </location>
</feature>
<dbReference type="InterPro" id="IPR036876">
    <property type="entry name" value="UVR_dom_sf"/>
</dbReference>
<dbReference type="GO" id="GO:0003677">
    <property type="term" value="F:DNA binding"/>
    <property type="evidence" value="ECO:0007669"/>
    <property type="project" value="InterPro"/>
</dbReference>
<reference evidence="3" key="1">
    <citation type="submission" date="2013-08" db="EMBL/GenBank/DDBJ databases">
        <authorList>
            <person name="Mendez C."/>
            <person name="Richter M."/>
            <person name="Ferrer M."/>
            <person name="Sanchez J."/>
        </authorList>
    </citation>
    <scope>NUCLEOTIDE SEQUENCE</scope>
</reference>
<dbReference type="PANTHER" id="PTHR24029">
    <property type="entry name" value="UVRABC SYSTEM PROTEIN B"/>
    <property type="match status" value="1"/>
</dbReference>
<dbReference type="SUPFAM" id="SSF46600">
    <property type="entry name" value="C-terminal UvrC-binding domain of UvrB"/>
    <property type="match status" value="1"/>
</dbReference>
<dbReference type="PROSITE" id="PS50151">
    <property type="entry name" value="UVR"/>
    <property type="match status" value="1"/>
</dbReference>
<dbReference type="GO" id="GO:0006289">
    <property type="term" value="P:nucleotide-excision repair"/>
    <property type="evidence" value="ECO:0007669"/>
    <property type="project" value="InterPro"/>
</dbReference>
<dbReference type="PANTHER" id="PTHR24029:SF0">
    <property type="entry name" value="UVRABC SYSTEM PROTEIN B"/>
    <property type="match status" value="1"/>
</dbReference>
<dbReference type="InterPro" id="IPR001943">
    <property type="entry name" value="UVR_dom"/>
</dbReference>
<dbReference type="InterPro" id="IPR004807">
    <property type="entry name" value="UvrB"/>
</dbReference>
<dbReference type="InterPro" id="IPR024759">
    <property type="entry name" value="UvrB_YAD/RRR_dom"/>
</dbReference>
<dbReference type="GO" id="GO:0009380">
    <property type="term" value="C:excinuclease repair complex"/>
    <property type="evidence" value="ECO:0007669"/>
    <property type="project" value="InterPro"/>
</dbReference>
<evidence type="ECO:0000256" key="1">
    <source>
        <dbReference type="SAM" id="MobiDB-lite"/>
    </source>
</evidence>
<protein>
    <submittedName>
        <fullName evidence="3">Excinuclease ABC subunit B</fullName>
    </submittedName>
</protein>
<evidence type="ECO:0000313" key="3">
    <source>
        <dbReference type="EMBL" id="EQD53117.1"/>
    </source>
</evidence>
<feature type="compositionally biased region" description="Low complexity" evidence="1">
    <location>
        <begin position="59"/>
        <end position="72"/>
    </location>
</feature>
<name>T1A821_9ZZZZ</name>
<dbReference type="EMBL" id="AUZZ01004464">
    <property type="protein sequence ID" value="EQD53117.1"/>
    <property type="molecule type" value="Genomic_DNA"/>
</dbReference>
<feature type="non-terminal residue" evidence="3">
    <location>
        <position position="1"/>
    </location>
</feature>
<proteinExistence type="predicted"/>
<evidence type="ECO:0000259" key="2">
    <source>
        <dbReference type="PROSITE" id="PS50151"/>
    </source>
</evidence>
<accession>T1A821</accession>